<feature type="domain" description="Glycosyltransferase 2-like" evidence="3">
    <location>
        <begin position="22"/>
        <end position="133"/>
    </location>
</feature>
<evidence type="ECO:0000256" key="1">
    <source>
        <dbReference type="SAM" id="MobiDB-lite"/>
    </source>
</evidence>
<dbReference type="Proteomes" id="UP000198960">
    <property type="component" value="Unassembled WGS sequence"/>
</dbReference>
<evidence type="ECO:0000256" key="2">
    <source>
        <dbReference type="SAM" id="Phobius"/>
    </source>
</evidence>
<keyword evidence="2" id="KW-0812">Transmembrane</keyword>
<name>A0A1H8W109_9ACTN</name>
<proteinExistence type="predicted"/>
<accession>A0A1H8W109</accession>
<evidence type="ECO:0000313" key="5">
    <source>
        <dbReference type="Proteomes" id="UP000198960"/>
    </source>
</evidence>
<keyword evidence="4" id="KW-0808">Transferase</keyword>
<dbReference type="SUPFAM" id="SSF53448">
    <property type="entry name" value="Nucleotide-diphospho-sugar transferases"/>
    <property type="match status" value="1"/>
</dbReference>
<keyword evidence="2" id="KW-0472">Membrane</keyword>
<feature type="compositionally biased region" description="Polar residues" evidence="1">
    <location>
        <begin position="1"/>
        <end position="15"/>
    </location>
</feature>
<dbReference type="RefSeq" id="WP_170861201.1">
    <property type="nucleotide sequence ID" value="NZ_FOEE01000015.1"/>
</dbReference>
<feature type="region of interest" description="Disordered" evidence="1">
    <location>
        <begin position="1"/>
        <end position="20"/>
    </location>
</feature>
<reference evidence="5" key="1">
    <citation type="submission" date="2016-10" db="EMBL/GenBank/DDBJ databases">
        <authorList>
            <person name="Varghese N."/>
            <person name="Submissions S."/>
        </authorList>
    </citation>
    <scope>NUCLEOTIDE SEQUENCE [LARGE SCALE GENOMIC DNA]</scope>
    <source>
        <strain evidence="5">DSM 45413</strain>
    </source>
</reference>
<protein>
    <submittedName>
        <fullName evidence="4">Glycosyl transferase family 2</fullName>
    </submittedName>
</protein>
<keyword evidence="2" id="KW-1133">Transmembrane helix</keyword>
<dbReference type="Gene3D" id="3.90.550.10">
    <property type="entry name" value="Spore Coat Polysaccharide Biosynthesis Protein SpsA, Chain A"/>
    <property type="match status" value="1"/>
</dbReference>
<feature type="transmembrane region" description="Helical" evidence="2">
    <location>
        <begin position="280"/>
        <end position="300"/>
    </location>
</feature>
<evidence type="ECO:0000259" key="3">
    <source>
        <dbReference type="Pfam" id="PF00535"/>
    </source>
</evidence>
<dbReference type="GO" id="GO:0016740">
    <property type="term" value="F:transferase activity"/>
    <property type="evidence" value="ECO:0007669"/>
    <property type="project" value="UniProtKB-KW"/>
</dbReference>
<evidence type="ECO:0000313" key="4">
    <source>
        <dbReference type="EMBL" id="SEP21264.1"/>
    </source>
</evidence>
<dbReference type="InterPro" id="IPR029044">
    <property type="entry name" value="Nucleotide-diphossugar_trans"/>
</dbReference>
<dbReference type="AlphaFoldDB" id="A0A1H8W109"/>
<sequence>MTRTMTSDEAASTGGTPAPRATVIVPARNEAATIDTCLDSVLAQEGVVFEVVVVDNGSTDGTAERLAARAAADPRLTVLSNPAPSIPASLNLAVSAARGNWLVRVDAHSTIPPGYLARAVSRLEEQRWVGVGGRKAAVGRSPVGRAIAAVLNSRLAVGGSVYHWGTTETVVDHVPFGAYPTDLVRSLGGWDEAVLNNEDFEFDQRLRQHGELLFDPALQIDWNVRESIPGLFRQYRRYGRGKPAVALRHPDGVRLRHLAPPALVLWLAGAAATGTRRPRWAAVAVAPYLLAVGAASTAIIRTAPESTDRRAVPAALVAMQVGWGLGFWEGATDLLRGRRTRT</sequence>
<feature type="transmembrane region" description="Helical" evidence="2">
    <location>
        <begin position="312"/>
        <end position="331"/>
    </location>
</feature>
<keyword evidence="5" id="KW-1185">Reference proteome</keyword>
<dbReference type="PANTHER" id="PTHR43685">
    <property type="entry name" value="GLYCOSYLTRANSFERASE"/>
    <property type="match status" value="1"/>
</dbReference>
<gene>
    <name evidence="4" type="ORF">SAMN05660991_03947</name>
</gene>
<dbReference type="STRING" id="673521.SAMN05660991_03947"/>
<organism evidence="4 5">
    <name type="scientific">Trujillonella endophytica</name>
    <dbReference type="NCBI Taxonomy" id="673521"/>
    <lineage>
        <taxon>Bacteria</taxon>
        <taxon>Bacillati</taxon>
        <taxon>Actinomycetota</taxon>
        <taxon>Actinomycetes</taxon>
        <taxon>Geodermatophilales</taxon>
        <taxon>Geodermatophilaceae</taxon>
        <taxon>Trujillonella</taxon>
    </lineage>
</organism>
<dbReference type="InterPro" id="IPR001173">
    <property type="entry name" value="Glyco_trans_2-like"/>
</dbReference>
<dbReference type="Pfam" id="PF00535">
    <property type="entry name" value="Glycos_transf_2"/>
    <property type="match status" value="1"/>
</dbReference>
<dbReference type="InterPro" id="IPR050834">
    <property type="entry name" value="Glycosyltransf_2"/>
</dbReference>
<dbReference type="EMBL" id="FOEE01000015">
    <property type="protein sequence ID" value="SEP21264.1"/>
    <property type="molecule type" value="Genomic_DNA"/>
</dbReference>
<dbReference type="PANTHER" id="PTHR43685:SF14">
    <property type="entry name" value="GLYCOSYLTRANSFERASE 2-LIKE DOMAIN-CONTAINING PROTEIN"/>
    <property type="match status" value="1"/>
</dbReference>